<feature type="region of interest" description="Disordered" evidence="1">
    <location>
        <begin position="56"/>
        <end position="77"/>
    </location>
</feature>
<dbReference type="Proteomes" id="UP001370490">
    <property type="component" value="Unassembled WGS sequence"/>
</dbReference>
<evidence type="ECO:0000313" key="3">
    <source>
        <dbReference type="EMBL" id="KAK6930949.1"/>
    </source>
</evidence>
<dbReference type="PANTHER" id="PTHR46250">
    <property type="entry name" value="MYB/SANT-LIKE DNA-BINDING DOMAIN PROTEIN-RELATED"/>
    <property type="match status" value="1"/>
</dbReference>
<organism evidence="3 4">
    <name type="scientific">Dillenia turbinata</name>
    <dbReference type="NCBI Taxonomy" id="194707"/>
    <lineage>
        <taxon>Eukaryota</taxon>
        <taxon>Viridiplantae</taxon>
        <taxon>Streptophyta</taxon>
        <taxon>Embryophyta</taxon>
        <taxon>Tracheophyta</taxon>
        <taxon>Spermatophyta</taxon>
        <taxon>Magnoliopsida</taxon>
        <taxon>eudicotyledons</taxon>
        <taxon>Gunneridae</taxon>
        <taxon>Pentapetalae</taxon>
        <taxon>Dilleniales</taxon>
        <taxon>Dilleniaceae</taxon>
        <taxon>Dillenia</taxon>
    </lineage>
</organism>
<dbReference type="PANTHER" id="PTHR46250:SF15">
    <property type="entry name" value="OS01G0523800 PROTEIN"/>
    <property type="match status" value="1"/>
</dbReference>
<evidence type="ECO:0000259" key="2">
    <source>
        <dbReference type="Pfam" id="PF12776"/>
    </source>
</evidence>
<dbReference type="EMBL" id="JBAMMX010000011">
    <property type="protein sequence ID" value="KAK6930949.1"/>
    <property type="molecule type" value="Genomic_DNA"/>
</dbReference>
<feature type="compositionally biased region" description="Polar residues" evidence="1">
    <location>
        <begin position="294"/>
        <end position="309"/>
    </location>
</feature>
<dbReference type="InterPro" id="IPR024752">
    <property type="entry name" value="Myb/SANT-like_dom"/>
</dbReference>
<feature type="region of interest" description="Disordered" evidence="1">
    <location>
        <begin position="267"/>
        <end position="309"/>
    </location>
</feature>
<dbReference type="AlphaFoldDB" id="A0AAN8VFX5"/>
<gene>
    <name evidence="3" type="ORF">RJ641_002742</name>
</gene>
<keyword evidence="4" id="KW-1185">Reference proteome</keyword>
<sequence length="407" mass="45605">MSAVWLSKFPRHPDSLGIFFPTWAQNPTPLNRQNPAETLIPPLLLCLSESLSAPLSSPGDDRKIHQNPSSKSNKRSDFCARMDHASKEYQNGEAKAKSWKSKKRQWTTREDEALIEALHEIYSTGWKTENGNFKGGYTTALEKALKSKLPGCNLKASPHIESRLKILKKHCNAISDIRESHKVHWNEEEHTVVCEDDDVWNEWVKDHPDAKALKNKVFPYYEDLCIVFGRNRMNGKGAETVMDAVEEVDGELGNNNIPLMAVAEEADVDASQDDAEAAQSASASRPYRKRKRLSASNASLERSISSDDASSGLGEIAKVMKTYLETTSQQFSILSRLLGSQEAAEKDTADRRRKVNGELKRIQNLNLQARLRAASLIVSDPAKVDLFLSLTDDDRREWVSMLLTGLL</sequence>
<feature type="domain" description="Myb/SANT-like" evidence="2">
    <location>
        <begin position="105"/>
        <end position="202"/>
    </location>
</feature>
<reference evidence="3 4" key="1">
    <citation type="submission" date="2023-12" db="EMBL/GenBank/DDBJ databases">
        <title>A high-quality genome assembly for Dillenia turbinata (Dilleniales).</title>
        <authorList>
            <person name="Chanderbali A."/>
        </authorList>
    </citation>
    <scope>NUCLEOTIDE SEQUENCE [LARGE SCALE GENOMIC DNA]</scope>
    <source>
        <strain evidence="3">LSX21</strain>
        <tissue evidence="3">Leaf</tissue>
    </source>
</reference>
<proteinExistence type="predicted"/>
<feature type="compositionally biased region" description="Acidic residues" evidence="1">
    <location>
        <begin position="267"/>
        <end position="276"/>
    </location>
</feature>
<evidence type="ECO:0000313" key="4">
    <source>
        <dbReference type="Proteomes" id="UP001370490"/>
    </source>
</evidence>
<name>A0AAN8VFX5_9MAGN</name>
<protein>
    <submittedName>
        <fullName evidence="3">Myb/SANT-like domain</fullName>
    </submittedName>
</protein>
<evidence type="ECO:0000256" key="1">
    <source>
        <dbReference type="SAM" id="MobiDB-lite"/>
    </source>
</evidence>
<comment type="caution">
    <text evidence="3">The sequence shown here is derived from an EMBL/GenBank/DDBJ whole genome shotgun (WGS) entry which is preliminary data.</text>
</comment>
<dbReference type="Pfam" id="PF12776">
    <property type="entry name" value="Myb_DNA-bind_3"/>
    <property type="match status" value="1"/>
</dbReference>
<accession>A0AAN8VFX5</accession>